<evidence type="ECO:0000256" key="9">
    <source>
        <dbReference type="ARBA" id="ARBA00022984"/>
    </source>
</evidence>
<feature type="transmembrane region" description="Helical" evidence="17">
    <location>
        <begin position="259"/>
        <end position="277"/>
    </location>
</feature>
<dbReference type="InterPro" id="IPR003824">
    <property type="entry name" value="UppP"/>
</dbReference>
<comment type="similarity">
    <text evidence="2 17">Belongs to the UppP family.</text>
</comment>
<dbReference type="PANTHER" id="PTHR30622:SF4">
    <property type="entry name" value="UNDECAPRENYL-DIPHOSPHATASE"/>
    <property type="match status" value="1"/>
</dbReference>
<evidence type="ECO:0000256" key="3">
    <source>
        <dbReference type="ARBA" id="ARBA00012374"/>
    </source>
</evidence>
<evidence type="ECO:0000256" key="13">
    <source>
        <dbReference type="ARBA" id="ARBA00023316"/>
    </source>
</evidence>
<keyword evidence="8 17" id="KW-0133">Cell shape</keyword>
<keyword evidence="11 17" id="KW-0472">Membrane</keyword>
<comment type="caution">
    <text evidence="18">The sequence shown here is derived from an EMBL/GenBank/DDBJ whole genome shotgun (WGS) entry which is preliminary data.</text>
</comment>
<dbReference type="GO" id="GO:0009252">
    <property type="term" value="P:peptidoglycan biosynthetic process"/>
    <property type="evidence" value="ECO:0007669"/>
    <property type="project" value="UniProtKB-KW"/>
</dbReference>
<feature type="transmembrane region" description="Helical" evidence="17">
    <location>
        <begin position="122"/>
        <end position="143"/>
    </location>
</feature>
<feature type="transmembrane region" description="Helical" evidence="17">
    <location>
        <begin position="46"/>
        <end position="65"/>
    </location>
</feature>
<feature type="transmembrane region" description="Helical" evidence="17">
    <location>
        <begin position="86"/>
        <end position="110"/>
    </location>
</feature>
<evidence type="ECO:0000256" key="1">
    <source>
        <dbReference type="ARBA" id="ARBA00004651"/>
    </source>
</evidence>
<evidence type="ECO:0000256" key="16">
    <source>
        <dbReference type="ARBA" id="ARBA00047594"/>
    </source>
</evidence>
<dbReference type="GO" id="GO:0071555">
    <property type="term" value="P:cell wall organization"/>
    <property type="evidence" value="ECO:0007669"/>
    <property type="project" value="UniProtKB-KW"/>
</dbReference>
<dbReference type="GO" id="GO:0008360">
    <property type="term" value="P:regulation of cell shape"/>
    <property type="evidence" value="ECO:0007669"/>
    <property type="project" value="UniProtKB-KW"/>
</dbReference>
<evidence type="ECO:0000256" key="5">
    <source>
        <dbReference type="ARBA" id="ARBA00022475"/>
    </source>
</evidence>
<keyword evidence="9 17" id="KW-0573">Peptidoglycan synthesis</keyword>
<evidence type="ECO:0000256" key="10">
    <source>
        <dbReference type="ARBA" id="ARBA00022989"/>
    </source>
</evidence>
<evidence type="ECO:0000313" key="18">
    <source>
        <dbReference type="EMBL" id="MYD90998.1"/>
    </source>
</evidence>
<dbReference type="Pfam" id="PF02673">
    <property type="entry name" value="BacA"/>
    <property type="match status" value="1"/>
</dbReference>
<dbReference type="EC" id="3.6.1.27" evidence="3 17"/>
<proteinExistence type="inferred from homology"/>
<accession>A0A6B1DUT1</accession>
<dbReference type="AlphaFoldDB" id="A0A6B1DUT1"/>
<feature type="transmembrane region" description="Helical" evidence="17">
    <location>
        <begin position="223"/>
        <end position="247"/>
    </location>
</feature>
<evidence type="ECO:0000256" key="4">
    <source>
        <dbReference type="ARBA" id="ARBA00021581"/>
    </source>
</evidence>
<evidence type="ECO:0000256" key="8">
    <source>
        <dbReference type="ARBA" id="ARBA00022960"/>
    </source>
</evidence>
<dbReference type="PANTHER" id="PTHR30622">
    <property type="entry name" value="UNDECAPRENYL-DIPHOSPHATASE"/>
    <property type="match status" value="1"/>
</dbReference>
<keyword evidence="12 17" id="KW-0046">Antibiotic resistance</keyword>
<comment type="miscellaneous">
    <text evidence="17">Bacitracin is thought to be involved in the inhibition of peptidoglycan synthesis by sequestering undecaprenyl diphosphate, thereby reducing the pool of lipid carrier available.</text>
</comment>
<dbReference type="HAMAP" id="MF_01006">
    <property type="entry name" value="Undec_diphosphatase"/>
    <property type="match status" value="1"/>
</dbReference>
<dbReference type="EMBL" id="VXPY01000084">
    <property type="protein sequence ID" value="MYD90998.1"/>
    <property type="molecule type" value="Genomic_DNA"/>
</dbReference>
<keyword evidence="7 17" id="KW-0378">Hydrolase</keyword>
<protein>
    <recommendedName>
        <fullName evidence="4 17">Undecaprenyl-diphosphatase</fullName>
        <ecNumber evidence="3 17">3.6.1.27</ecNumber>
    </recommendedName>
    <alternativeName>
        <fullName evidence="15 17">Bacitracin resistance protein</fullName>
    </alternativeName>
    <alternativeName>
        <fullName evidence="14 17">Undecaprenyl pyrophosphate phosphatase</fullName>
    </alternativeName>
</protein>
<dbReference type="GO" id="GO:0005886">
    <property type="term" value="C:plasma membrane"/>
    <property type="evidence" value="ECO:0007669"/>
    <property type="project" value="UniProtKB-SubCell"/>
</dbReference>
<evidence type="ECO:0000256" key="15">
    <source>
        <dbReference type="ARBA" id="ARBA00032932"/>
    </source>
</evidence>
<keyword evidence="13 17" id="KW-0961">Cell wall biogenesis/degradation</keyword>
<feature type="transmembrane region" description="Helical" evidence="17">
    <location>
        <begin position="194"/>
        <end position="211"/>
    </location>
</feature>
<organism evidence="18">
    <name type="scientific">Caldilineaceae bacterium SB0662_bin_9</name>
    <dbReference type="NCBI Taxonomy" id="2605258"/>
    <lineage>
        <taxon>Bacteria</taxon>
        <taxon>Bacillati</taxon>
        <taxon>Chloroflexota</taxon>
        <taxon>Caldilineae</taxon>
        <taxon>Caldilineales</taxon>
        <taxon>Caldilineaceae</taxon>
    </lineage>
</organism>
<keyword evidence="5 17" id="KW-1003">Cell membrane</keyword>
<dbReference type="GO" id="GO:0046677">
    <property type="term" value="P:response to antibiotic"/>
    <property type="evidence" value="ECO:0007669"/>
    <property type="project" value="UniProtKB-UniRule"/>
</dbReference>
<evidence type="ECO:0000256" key="7">
    <source>
        <dbReference type="ARBA" id="ARBA00022801"/>
    </source>
</evidence>
<keyword evidence="6 17" id="KW-0812">Transmembrane</keyword>
<sequence>MPKMLDHELVQALILGLVQGLTEFIPISSSGHLVLLPALLGWPTPSLLMLTVLHLGTLTALVLAYRKDMAAILVGMFRSLRERRMVDYAARDGWFLLLATIPAGVAGLVVEPFVSNMLNKPVLAAWGLIGTACLLGGGELVAWRREHTRYIEEMGWTDAAAMGLAQAVALIPGVSRSGAVMATGRLLTLDRAGAARFAFLLGVPVIAAAGAKELLGGDWTAAGGGLVLVAALAVGFLASAAAGWLAIKVLLAYLRHRTLWVFAIWCLAVGLILIRVLPGTA</sequence>
<evidence type="ECO:0000256" key="2">
    <source>
        <dbReference type="ARBA" id="ARBA00010621"/>
    </source>
</evidence>
<evidence type="ECO:0000256" key="17">
    <source>
        <dbReference type="HAMAP-Rule" id="MF_01006"/>
    </source>
</evidence>
<evidence type="ECO:0000256" key="6">
    <source>
        <dbReference type="ARBA" id="ARBA00022692"/>
    </source>
</evidence>
<reference evidence="18" key="1">
    <citation type="submission" date="2019-09" db="EMBL/GenBank/DDBJ databases">
        <title>Characterisation of the sponge microbiome using genome-centric metagenomics.</title>
        <authorList>
            <person name="Engelberts J.P."/>
            <person name="Robbins S.J."/>
            <person name="De Goeij J.M."/>
            <person name="Aranda M."/>
            <person name="Bell S.C."/>
            <person name="Webster N.S."/>
        </authorList>
    </citation>
    <scope>NUCLEOTIDE SEQUENCE</scope>
    <source>
        <strain evidence="18">SB0662_bin_9</strain>
    </source>
</reference>
<comment type="subcellular location">
    <subcellularLocation>
        <location evidence="1 17">Cell membrane</location>
        <topology evidence="1 17">Multi-pass membrane protein</topology>
    </subcellularLocation>
</comment>
<comment type="function">
    <text evidence="17">Catalyzes the dephosphorylation of undecaprenyl diphosphate (UPP). Confers resistance to bacitracin.</text>
</comment>
<keyword evidence="10 17" id="KW-1133">Transmembrane helix</keyword>
<evidence type="ECO:0000256" key="11">
    <source>
        <dbReference type="ARBA" id="ARBA00023136"/>
    </source>
</evidence>
<name>A0A6B1DUT1_9CHLR</name>
<gene>
    <name evidence="17" type="primary">uppP</name>
    <name evidence="18" type="ORF">F4Y08_11810</name>
</gene>
<evidence type="ECO:0000256" key="12">
    <source>
        <dbReference type="ARBA" id="ARBA00023251"/>
    </source>
</evidence>
<evidence type="ECO:0000256" key="14">
    <source>
        <dbReference type="ARBA" id="ARBA00032707"/>
    </source>
</evidence>
<comment type="catalytic activity">
    <reaction evidence="16 17">
        <text>di-trans,octa-cis-undecaprenyl diphosphate + H2O = di-trans,octa-cis-undecaprenyl phosphate + phosphate + H(+)</text>
        <dbReference type="Rhea" id="RHEA:28094"/>
        <dbReference type="ChEBI" id="CHEBI:15377"/>
        <dbReference type="ChEBI" id="CHEBI:15378"/>
        <dbReference type="ChEBI" id="CHEBI:43474"/>
        <dbReference type="ChEBI" id="CHEBI:58405"/>
        <dbReference type="ChEBI" id="CHEBI:60392"/>
        <dbReference type="EC" id="3.6.1.27"/>
    </reaction>
</comment>
<dbReference type="GO" id="GO:0050380">
    <property type="term" value="F:undecaprenyl-diphosphatase activity"/>
    <property type="evidence" value="ECO:0007669"/>
    <property type="project" value="UniProtKB-UniRule"/>
</dbReference>